<dbReference type="EMBL" id="UINC01010825">
    <property type="protein sequence ID" value="SVA48009.1"/>
    <property type="molecule type" value="Genomic_DNA"/>
</dbReference>
<name>A0A381W617_9ZZZZ</name>
<evidence type="ECO:0000259" key="1">
    <source>
        <dbReference type="Pfam" id="PF00248"/>
    </source>
</evidence>
<gene>
    <name evidence="2" type="ORF">METZ01_LOCUS100863</name>
</gene>
<dbReference type="PANTHER" id="PTHR43312:SF1">
    <property type="entry name" value="NADP-DEPENDENT OXIDOREDUCTASE DOMAIN-CONTAINING PROTEIN"/>
    <property type="match status" value="1"/>
</dbReference>
<dbReference type="InterPro" id="IPR023210">
    <property type="entry name" value="NADP_OxRdtase_dom"/>
</dbReference>
<reference evidence="2" key="1">
    <citation type="submission" date="2018-05" db="EMBL/GenBank/DDBJ databases">
        <authorList>
            <person name="Lanie J.A."/>
            <person name="Ng W.-L."/>
            <person name="Kazmierczak K.M."/>
            <person name="Andrzejewski T.M."/>
            <person name="Davidsen T.M."/>
            <person name="Wayne K.J."/>
            <person name="Tettelin H."/>
            <person name="Glass J.I."/>
            <person name="Rusch D."/>
            <person name="Podicherti R."/>
            <person name="Tsui H.-C.T."/>
            <person name="Winkler M.E."/>
        </authorList>
    </citation>
    <scope>NUCLEOTIDE SEQUENCE</scope>
</reference>
<proteinExistence type="predicted"/>
<dbReference type="Pfam" id="PF00248">
    <property type="entry name" value="Aldo_ket_red"/>
    <property type="match status" value="1"/>
</dbReference>
<dbReference type="CDD" id="cd19095">
    <property type="entry name" value="AKR_PA4992-like"/>
    <property type="match status" value="1"/>
</dbReference>
<dbReference type="PANTHER" id="PTHR43312">
    <property type="entry name" value="D-THREO-ALDOSE 1-DEHYDROGENASE"/>
    <property type="match status" value="1"/>
</dbReference>
<evidence type="ECO:0000313" key="2">
    <source>
        <dbReference type="EMBL" id="SVA48009.1"/>
    </source>
</evidence>
<dbReference type="AlphaFoldDB" id="A0A381W617"/>
<accession>A0A381W617</accession>
<dbReference type="InterPro" id="IPR036812">
    <property type="entry name" value="NAD(P)_OxRdtase_dom_sf"/>
</dbReference>
<dbReference type="SUPFAM" id="SSF51430">
    <property type="entry name" value="NAD(P)-linked oxidoreductase"/>
    <property type="match status" value="1"/>
</dbReference>
<organism evidence="2">
    <name type="scientific">marine metagenome</name>
    <dbReference type="NCBI Taxonomy" id="408172"/>
    <lineage>
        <taxon>unclassified sequences</taxon>
        <taxon>metagenomes</taxon>
        <taxon>ecological metagenomes</taxon>
    </lineage>
</organism>
<feature type="non-terminal residue" evidence="2">
    <location>
        <position position="1"/>
    </location>
</feature>
<dbReference type="Gene3D" id="3.20.20.100">
    <property type="entry name" value="NADP-dependent oxidoreductase domain"/>
    <property type="match status" value="1"/>
</dbReference>
<feature type="domain" description="NADP-dependent oxidoreductase" evidence="1">
    <location>
        <begin position="16"/>
        <end position="248"/>
    </location>
</feature>
<sequence>GLGSARTFSVGASGEERAPLKEVLRLFHEMGGRFFDTAPTYGSSEGVAGQLVQELGIQDDLFFATKISTGGGRQAGIDQQETSLQDWGRDIIDLNQVHNLRDTEIHLRTIRQAKEEGRTRYVGVTTSFGRQYEQMEQVLRTEELDFVQVNYSLGEREAADRLIPLAQDRGMGVIVNEPYNVGRLFAAVSGRDLPDWAAEFDCESWGQFFLKYILSHPAVTVIIPATSDPGHLIDNMGAGMGRLPDEQTRTRMEEFFDGLS</sequence>
<dbReference type="InterPro" id="IPR053135">
    <property type="entry name" value="AKR2_Oxidoreductase"/>
</dbReference>
<protein>
    <recommendedName>
        <fullName evidence="1">NADP-dependent oxidoreductase domain-containing protein</fullName>
    </recommendedName>
</protein>